<dbReference type="Proteomes" id="UP000230154">
    <property type="component" value="Unassembled WGS sequence"/>
</dbReference>
<protein>
    <recommendedName>
        <fullName evidence="4 5">Large ribosomal subunit protein uL24</fullName>
    </recommendedName>
</protein>
<comment type="similarity">
    <text evidence="1 5">Belongs to the universal ribosomal protein uL24 family.</text>
</comment>
<evidence type="ECO:0000256" key="3">
    <source>
        <dbReference type="ARBA" id="ARBA00023274"/>
    </source>
</evidence>
<keyword evidence="3 5" id="KW-0687">Ribonucleoprotein</keyword>
<dbReference type="Gene3D" id="2.30.30.30">
    <property type="match status" value="1"/>
</dbReference>
<dbReference type="InterPro" id="IPR008991">
    <property type="entry name" value="Translation_prot_SH3-like_sf"/>
</dbReference>
<reference evidence="8" key="1">
    <citation type="submission" date="2017-09" db="EMBL/GenBank/DDBJ databases">
        <title>Depth-based differentiation of microbial function through sediment-hosted aquifers and enrichment of novel symbionts in the deep terrestrial subsurface.</title>
        <authorList>
            <person name="Probst A.J."/>
            <person name="Ladd B."/>
            <person name="Jarett J.K."/>
            <person name="Geller-Mcgrath D.E."/>
            <person name="Sieber C.M.K."/>
            <person name="Emerson J.B."/>
            <person name="Anantharaman K."/>
            <person name="Thomas B.C."/>
            <person name="Malmstrom R."/>
            <person name="Stieglmeier M."/>
            <person name="Klingl A."/>
            <person name="Woyke T."/>
            <person name="Ryan C.M."/>
            <person name="Banfield J.F."/>
        </authorList>
    </citation>
    <scope>NUCLEOTIDE SEQUENCE [LARGE SCALE GENOMIC DNA]</scope>
</reference>
<dbReference type="AlphaFoldDB" id="A0A2H0TP96"/>
<evidence type="ECO:0000313" key="7">
    <source>
        <dbReference type="EMBL" id="PIR73988.1"/>
    </source>
</evidence>
<feature type="domain" description="Large ribosomal subunit protein uL24 C-terminal" evidence="6">
    <location>
        <begin position="44"/>
        <end position="106"/>
    </location>
</feature>
<dbReference type="EMBL" id="PFCB01000032">
    <property type="protein sequence ID" value="PIR73988.1"/>
    <property type="molecule type" value="Genomic_DNA"/>
</dbReference>
<keyword evidence="5" id="KW-0694">RNA-binding</keyword>
<evidence type="ECO:0000256" key="4">
    <source>
        <dbReference type="ARBA" id="ARBA00035206"/>
    </source>
</evidence>
<comment type="function">
    <text evidence="5">One of two assembly initiator proteins, it binds directly to the 5'-end of the 23S rRNA, where it nucleates assembly of the 50S subunit.</text>
</comment>
<dbReference type="InterPro" id="IPR003256">
    <property type="entry name" value="Ribosomal_uL24"/>
</dbReference>
<dbReference type="PANTHER" id="PTHR12903">
    <property type="entry name" value="MITOCHONDRIAL RIBOSOMAL PROTEIN L24"/>
    <property type="match status" value="1"/>
</dbReference>
<keyword evidence="5" id="KW-0699">rRNA-binding</keyword>
<comment type="function">
    <text evidence="5">One of the proteins that surrounds the polypeptide exit tunnel on the outside of the subunit.</text>
</comment>
<proteinExistence type="inferred from homology"/>
<dbReference type="SUPFAM" id="SSF50104">
    <property type="entry name" value="Translation proteins SH3-like domain"/>
    <property type="match status" value="1"/>
</dbReference>
<gene>
    <name evidence="5 7" type="primary">rplX</name>
    <name evidence="7" type="ORF">COU35_04765</name>
</gene>
<dbReference type="GO" id="GO:1990904">
    <property type="term" value="C:ribonucleoprotein complex"/>
    <property type="evidence" value="ECO:0007669"/>
    <property type="project" value="UniProtKB-KW"/>
</dbReference>
<dbReference type="InterPro" id="IPR041988">
    <property type="entry name" value="Ribosomal_uL24_KOW"/>
</dbReference>
<dbReference type="GO" id="GO:0003735">
    <property type="term" value="F:structural constituent of ribosome"/>
    <property type="evidence" value="ECO:0007669"/>
    <property type="project" value="InterPro"/>
</dbReference>
<dbReference type="GO" id="GO:0006412">
    <property type="term" value="P:translation"/>
    <property type="evidence" value="ECO:0007669"/>
    <property type="project" value="UniProtKB-UniRule"/>
</dbReference>
<keyword evidence="2 5" id="KW-0689">Ribosomal protein</keyword>
<dbReference type="NCBIfam" id="TIGR01079">
    <property type="entry name" value="rplX_bact"/>
    <property type="match status" value="1"/>
</dbReference>
<dbReference type="GO" id="GO:0019843">
    <property type="term" value="F:rRNA binding"/>
    <property type="evidence" value="ECO:0007669"/>
    <property type="project" value="UniProtKB-UniRule"/>
</dbReference>
<name>A0A2H0TP96_9BACT</name>
<dbReference type="CDD" id="cd06089">
    <property type="entry name" value="KOW_RPL26"/>
    <property type="match status" value="1"/>
</dbReference>
<sequence>MKIKTGDNVKVISGSKEMKGKTGKVIQVIYNEKNQQTYIVLEGVNIRKKHIRPHGGHAGQVIELPGPIHVSNVMMIDPKAGTPTRVGFQIEGKTKKRIAKKSKEFID</sequence>
<evidence type="ECO:0000256" key="1">
    <source>
        <dbReference type="ARBA" id="ARBA00010618"/>
    </source>
</evidence>
<accession>A0A2H0TP96</accession>
<evidence type="ECO:0000259" key="6">
    <source>
        <dbReference type="Pfam" id="PF17136"/>
    </source>
</evidence>
<comment type="caution">
    <text evidence="7">The sequence shown here is derived from an EMBL/GenBank/DDBJ whole genome shotgun (WGS) entry which is preliminary data.</text>
</comment>
<dbReference type="InterPro" id="IPR057264">
    <property type="entry name" value="Ribosomal_uL24_C"/>
</dbReference>
<comment type="subunit">
    <text evidence="5">Part of the 50S ribosomal subunit.</text>
</comment>
<evidence type="ECO:0000256" key="2">
    <source>
        <dbReference type="ARBA" id="ARBA00022980"/>
    </source>
</evidence>
<evidence type="ECO:0000256" key="5">
    <source>
        <dbReference type="HAMAP-Rule" id="MF_01326"/>
    </source>
</evidence>
<evidence type="ECO:0000313" key="8">
    <source>
        <dbReference type="Proteomes" id="UP000230154"/>
    </source>
</evidence>
<dbReference type="HAMAP" id="MF_01326_B">
    <property type="entry name" value="Ribosomal_uL24_B"/>
    <property type="match status" value="1"/>
</dbReference>
<dbReference type="InterPro" id="IPR014722">
    <property type="entry name" value="Rib_uL2_dom2"/>
</dbReference>
<organism evidence="7 8">
    <name type="scientific">Candidatus Magasanikbacteria bacterium CG10_big_fil_rev_8_21_14_0_10_47_10</name>
    <dbReference type="NCBI Taxonomy" id="1974652"/>
    <lineage>
        <taxon>Bacteria</taxon>
        <taxon>Candidatus Magasanikiibacteriota</taxon>
    </lineage>
</organism>
<dbReference type="GO" id="GO:0005840">
    <property type="term" value="C:ribosome"/>
    <property type="evidence" value="ECO:0007669"/>
    <property type="project" value="UniProtKB-KW"/>
</dbReference>
<dbReference type="Pfam" id="PF17136">
    <property type="entry name" value="ribosomal_L24"/>
    <property type="match status" value="1"/>
</dbReference>